<dbReference type="SUPFAM" id="SSF47391">
    <property type="entry name" value="Dimerization-anchoring domain of cAMP-dependent PK regulatory subunit"/>
    <property type="match status" value="1"/>
</dbReference>
<dbReference type="InterPro" id="IPR027417">
    <property type="entry name" value="P-loop_NTPase"/>
</dbReference>
<accession>A0A914HS67</accession>
<dbReference type="PANTHER" id="PTHR10699:SF11">
    <property type="entry name" value="IGLOO, ISOFORM A"/>
    <property type="match status" value="1"/>
</dbReference>
<feature type="domain" description="RIIa" evidence="2">
    <location>
        <begin position="124"/>
        <end position="161"/>
    </location>
</feature>
<evidence type="ECO:0000313" key="4">
    <source>
        <dbReference type="WBParaSite" id="Gr19_v10_g374.t1"/>
    </source>
</evidence>
<organism evidence="3 4">
    <name type="scientific">Globodera rostochiensis</name>
    <name type="common">Golden nematode worm</name>
    <name type="synonym">Heterodera rostochiensis</name>
    <dbReference type="NCBI Taxonomy" id="31243"/>
    <lineage>
        <taxon>Eukaryota</taxon>
        <taxon>Metazoa</taxon>
        <taxon>Ecdysozoa</taxon>
        <taxon>Nematoda</taxon>
        <taxon>Chromadorea</taxon>
        <taxon>Rhabditida</taxon>
        <taxon>Tylenchina</taxon>
        <taxon>Tylenchomorpha</taxon>
        <taxon>Tylenchoidea</taxon>
        <taxon>Heteroderidae</taxon>
        <taxon>Heteroderinae</taxon>
        <taxon>Globodera</taxon>
    </lineage>
</organism>
<evidence type="ECO:0000256" key="1">
    <source>
        <dbReference type="SAM" id="MobiDB-lite"/>
    </source>
</evidence>
<dbReference type="InterPro" id="IPR047579">
    <property type="entry name" value="DD_CABYR_SP17"/>
</dbReference>
<feature type="region of interest" description="Disordered" evidence="1">
    <location>
        <begin position="323"/>
        <end position="346"/>
    </location>
</feature>
<evidence type="ECO:0000259" key="2">
    <source>
        <dbReference type="SMART" id="SM00394"/>
    </source>
</evidence>
<sequence>MLTSEEGTGGPLDVCVSFSKRHGLFELGNRRHRKSAIRAIQSQMKETTESADPISQKWLRMDDAFSHIISAGRDENLLCHFSGGDWEKRIDVTTFKQMAAANANTDRASGNIARGQESKYKLPSGLRPLLEAFARETLRSQPADLAQFGQLFFETLIEHKKRNSASSVEDLLGDKFNYDIFRSELHQKLKKARQHNGRPSSPMDIAATKIQAAFRGHLVRTQPEKFGLDAELMNGLNMRRNSNERLEAADNKKDLKRHSIGGYSHAEQINATPEDRAATKIQSEIRGYLARKHFEQQKKESSEAATKIQAQIRGFLTRKRLEEQGFVLSPPRSRASTRASGDAKAQ</sequence>
<name>A0A914HS67_GLORO</name>
<dbReference type="SMART" id="SM00015">
    <property type="entry name" value="IQ"/>
    <property type="match status" value="3"/>
</dbReference>
<dbReference type="Pfam" id="PF00612">
    <property type="entry name" value="IQ"/>
    <property type="match status" value="3"/>
</dbReference>
<dbReference type="InterPro" id="IPR000048">
    <property type="entry name" value="IQ_motif_EF-hand-BS"/>
</dbReference>
<dbReference type="Proteomes" id="UP000887572">
    <property type="component" value="Unplaced"/>
</dbReference>
<dbReference type="FunFam" id="1.20.5.190:FF:000055">
    <property type="entry name" value="Putative microtubule-associated protein futsch"/>
    <property type="match status" value="1"/>
</dbReference>
<dbReference type="SUPFAM" id="SSF52540">
    <property type="entry name" value="P-loop containing nucleoside triphosphate hydrolases"/>
    <property type="match status" value="1"/>
</dbReference>
<dbReference type="InterPro" id="IPR003117">
    <property type="entry name" value="cAMP_dep_PK_reg_su_I/II_a/b"/>
</dbReference>
<keyword evidence="3" id="KW-1185">Reference proteome</keyword>
<dbReference type="Pfam" id="PF02197">
    <property type="entry name" value="RIIa"/>
    <property type="match status" value="1"/>
</dbReference>
<dbReference type="Gene3D" id="1.20.890.10">
    <property type="entry name" value="cAMP-dependent protein kinase regulatory subunit, dimerization-anchoring domain"/>
    <property type="match status" value="1"/>
</dbReference>
<protein>
    <submittedName>
        <fullName evidence="4">RIIa domain-containing protein</fullName>
    </submittedName>
</protein>
<feature type="compositionally biased region" description="Low complexity" evidence="1">
    <location>
        <begin position="329"/>
        <end position="340"/>
    </location>
</feature>
<dbReference type="GO" id="GO:0005516">
    <property type="term" value="F:calmodulin binding"/>
    <property type="evidence" value="ECO:0007669"/>
    <property type="project" value="TreeGrafter"/>
</dbReference>
<dbReference type="Gene3D" id="1.20.5.190">
    <property type="match status" value="1"/>
</dbReference>
<dbReference type="PROSITE" id="PS50096">
    <property type="entry name" value="IQ"/>
    <property type="match status" value="3"/>
</dbReference>
<evidence type="ECO:0000313" key="3">
    <source>
        <dbReference type="Proteomes" id="UP000887572"/>
    </source>
</evidence>
<dbReference type="SMART" id="SM00394">
    <property type="entry name" value="RIIa"/>
    <property type="match status" value="1"/>
</dbReference>
<dbReference type="CDD" id="cd12100">
    <property type="entry name" value="DD_CABYR_SP17"/>
    <property type="match status" value="1"/>
</dbReference>
<dbReference type="AlphaFoldDB" id="A0A914HS67"/>
<dbReference type="CDD" id="cd23767">
    <property type="entry name" value="IQCD"/>
    <property type="match status" value="1"/>
</dbReference>
<reference evidence="4" key="1">
    <citation type="submission" date="2022-11" db="UniProtKB">
        <authorList>
            <consortium name="WormBaseParasite"/>
        </authorList>
    </citation>
    <scope>IDENTIFICATION</scope>
</reference>
<proteinExistence type="predicted"/>
<dbReference type="PANTHER" id="PTHR10699">
    <property type="entry name" value="NEUROMODULIN"/>
    <property type="match status" value="1"/>
</dbReference>
<dbReference type="WBParaSite" id="Gr19_v10_g374.t1">
    <property type="protein sequence ID" value="Gr19_v10_g374.t1"/>
    <property type="gene ID" value="Gr19_v10_g374"/>
</dbReference>